<gene>
    <name evidence="8" type="ORF">EIP91_009831</name>
</gene>
<feature type="compositionally biased region" description="Basic and acidic residues" evidence="5">
    <location>
        <begin position="42"/>
        <end position="54"/>
    </location>
</feature>
<dbReference type="Proteomes" id="UP000292702">
    <property type="component" value="Unassembled WGS sequence"/>
</dbReference>
<feature type="transmembrane region" description="Helical" evidence="6">
    <location>
        <begin position="290"/>
        <end position="309"/>
    </location>
</feature>
<feature type="region of interest" description="Disordered" evidence="5">
    <location>
        <begin position="1"/>
        <end position="54"/>
    </location>
</feature>
<keyword evidence="9" id="KW-1185">Reference proteome</keyword>
<keyword evidence="2 6" id="KW-0812">Transmembrane</keyword>
<evidence type="ECO:0000256" key="5">
    <source>
        <dbReference type="SAM" id="MobiDB-lite"/>
    </source>
</evidence>
<evidence type="ECO:0000256" key="4">
    <source>
        <dbReference type="ARBA" id="ARBA00023136"/>
    </source>
</evidence>
<dbReference type="PANTHER" id="PTHR23502">
    <property type="entry name" value="MAJOR FACILITATOR SUPERFAMILY"/>
    <property type="match status" value="1"/>
</dbReference>
<dbReference type="InterPro" id="IPR020846">
    <property type="entry name" value="MFS_dom"/>
</dbReference>
<feature type="transmembrane region" description="Helical" evidence="6">
    <location>
        <begin position="427"/>
        <end position="446"/>
    </location>
</feature>
<dbReference type="SUPFAM" id="SSF103473">
    <property type="entry name" value="MFS general substrate transporter"/>
    <property type="match status" value="1"/>
</dbReference>
<feature type="transmembrane region" description="Helical" evidence="6">
    <location>
        <begin position="370"/>
        <end position="391"/>
    </location>
</feature>
<feature type="transmembrane region" description="Helical" evidence="6">
    <location>
        <begin position="146"/>
        <end position="168"/>
    </location>
</feature>
<evidence type="ECO:0000256" key="6">
    <source>
        <dbReference type="SAM" id="Phobius"/>
    </source>
</evidence>
<sequence length="499" mass="54269">MQPSSDLTPSPSPAASLHELTSTSFPANEKKDGTGIPIDDGASERSRADSHAADIDNGQNSLIIDWEGSDDPDNPKNWTFKHKWAATTVVSAFTFMSPLASSMCAPASSKMAEEFGVHSVVVTEMMTSTFVLAYGCGFAQNTGEIIAFRFLAGLGGSAPLAVGGGVLGDLWSPEQRGKAMAIYSLAPLLGPVIGPMAGAWVAQKSTWRWIFWSITIAGAAVQALGLVYLQETFAPTLLARKADRIRQAMDQEKANVTRVRTIYDSDERHWQNIMKKALLRPFTLFIREPIIQLLGVYIAFVYGLLYIFLTTIPTIFQDVYHEKLGISGLHYLAFGLGLILGAQINMRFLDYIYRRLKDKNGGVGRPEFRLPTMLPGTILMPIGLFIVGWAARPSVHWIVVDIGMALIGVGVILNFQGIQTYVVDAFTLHAASALAAVAFLRSLSGFGFPLFAPSIYNALGFGKGDTILACIAIVIGCPSPILFWKFGERIRRASKHATN</sequence>
<feature type="transmembrane region" description="Helical" evidence="6">
    <location>
        <begin position="397"/>
        <end position="415"/>
    </location>
</feature>
<name>A0A4R0R3G3_9APHY</name>
<feature type="transmembrane region" description="Helical" evidence="6">
    <location>
        <begin position="329"/>
        <end position="349"/>
    </location>
</feature>
<dbReference type="Pfam" id="PF07690">
    <property type="entry name" value="MFS_1"/>
    <property type="match status" value="1"/>
</dbReference>
<feature type="transmembrane region" description="Helical" evidence="6">
    <location>
        <begin position="209"/>
        <end position="229"/>
    </location>
</feature>
<organism evidence="8 9">
    <name type="scientific">Steccherinum ochraceum</name>
    <dbReference type="NCBI Taxonomy" id="92696"/>
    <lineage>
        <taxon>Eukaryota</taxon>
        <taxon>Fungi</taxon>
        <taxon>Dikarya</taxon>
        <taxon>Basidiomycota</taxon>
        <taxon>Agaricomycotina</taxon>
        <taxon>Agaricomycetes</taxon>
        <taxon>Polyporales</taxon>
        <taxon>Steccherinaceae</taxon>
        <taxon>Steccherinum</taxon>
    </lineage>
</organism>
<dbReference type="GO" id="GO:0022857">
    <property type="term" value="F:transmembrane transporter activity"/>
    <property type="evidence" value="ECO:0007669"/>
    <property type="project" value="InterPro"/>
</dbReference>
<comment type="subcellular location">
    <subcellularLocation>
        <location evidence="1">Membrane</location>
        <topology evidence="1">Multi-pass membrane protein</topology>
    </subcellularLocation>
</comment>
<protein>
    <recommendedName>
        <fullName evidence="7">Major facilitator superfamily (MFS) profile domain-containing protein</fullName>
    </recommendedName>
</protein>
<feature type="transmembrane region" description="Helical" evidence="6">
    <location>
        <begin position="466"/>
        <end position="486"/>
    </location>
</feature>
<dbReference type="InterPro" id="IPR036259">
    <property type="entry name" value="MFS_trans_sf"/>
</dbReference>
<keyword evidence="4 6" id="KW-0472">Membrane</keyword>
<feature type="transmembrane region" description="Helical" evidence="6">
    <location>
        <begin position="180"/>
        <end position="203"/>
    </location>
</feature>
<evidence type="ECO:0000256" key="2">
    <source>
        <dbReference type="ARBA" id="ARBA00022692"/>
    </source>
</evidence>
<dbReference type="InterPro" id="IPR011701">
    <property type="entry name" value="MFS"/>
</dbReference>
<dbReference type="EMBL" id="RWJN01000572">
    <property type="protein sequence ID" value="TCD60586.1"/>
    <property type="molecule type" value="Genomic_DNA"/>
</dbReference>
<feature type="domain" description="Major facilitator superfamily (MFS) profile" evidence="7">
    <location>
        <begin position="46"/>
        <end position="491"/>
    </location>
</feature>
<dbReference type="STRING" id="92696.A0A4R0R3G3"/>
<evidence type="ECO:0000259" key="7">
    <source>
        <dbReference type="PROSITE" id="PS50850"/>
    </source>
</evidence>
<evidence type="ECO:0000256" key="3">
    <source>
        <dbReference type="ARBA" id="ARBA00022989"/>
    </source>
</evidence>
<keyword evidence="3 6" id="KW-1133">Transmembrane helix</keyword>
<dbReference type="PROSITE" id="PS50850">
    <property type="entry name" value="MFS"/>
    <property type="match status" value="1"/>
</dbReference>
<dbReference type="Gene3D" id="1.20.1250.20">
    <property type="entry name" value="MFS general substrate transporter like domains"/>
    <property type="match status" value="1"/>
</dbReference>
<dbReference type="CDD" id="cd17323">
    <property type="entry name" value="MFS_Tpo1_MDR_like"/>
    <property type="match status" value="1"/>
</dbReference>
<reference evidence="8 9" key="1">
    <citation type="submission" date="2018-11" db="EMBL/GenBank/DDBJ databases">
        <title>Genome assembly of Steccherinum ochraceum LE-BIN_3174, the white-rot fungus of the Steccherinaceae family (The Residual Polyporoid clade, Polyporales, Basidiomycota).</title>
        <authorList>
            <person name="Fedorova T.V."/>
            <person name="Glazunova O.A."/>
            <person name="Landesman E.O."/>
            <person name="Moiseenko K.V."/>
            <person name="Psurtseva N.V."/>
            <person name="Savinova O.S."/>
            <person name="Shakhova N.V."/>
            <person name="Tyazhelova T.V."/>
            <person name="Vasina D.V."/>
        </authorList>
    </citation>
    <scope>NUCLEOTIDE SEQUENCE [LARGE SCALE GENOMIC DNA]</scope>
    <source>
        <strain evidence="8 9">LE-BIN_3174</strain>
    </source>
</reference>
<evidence type="ECO:0000256" key="1">
    <source>
        <dbReference type="ARBA" id="ARBA00004141"/>
    </source>
</evidence>
<evidence type="ECO:0000313" key="9">
    <source>
        <dbReference type="Proteomes" id="UP000292702"/>
    </source>
</evidence>
<proteinExistence type="predicted"/>
<dbReference type="FunFam" id="1.20.1250.20:FF:000011">
    <property type="entry name" value="MFS multidrug transporter, putative"/>
    <property type="match status" value="1"/>
</dbReference>
<dbReference type="PANTHER" id="PTHR23502:SF60">
    <property type="entry name" value="MAJOR FACILITATOR SUPERFAMILY (MFS) PROFILE DOMAIN-CONTAINING PROTEIN-RELATED"/>
    <property type="match status" value="1"/>
</dbReference>
<dbReference type="AlphaFoldDB" id="A0A4R0R3G3"/>
<accession>A0A4R0R3G3</accession>
<dbReference type="GO" id="GO:0016020">
    <property type="term" value="C:membrane"/>
    <property type="evidence" value="ECO:0007669"/>
    <property type="project" value="UniProtKB-SubCell"/>
</dbReference>
<dbReference type="OrthoDB" id="6770063at2759"/>
<evidence type="ECO:0000313" key="8">
    <source>
        <dbReference type="EMBL" id="TCD60586.1"/>
    </source>
</evidence>
<comment type="caution">
    <text evidence="8">The sequence shown here is derived from an EMBL/GenBank/DDBJ whole genome shotgun (WGS) entry which is preliminary data.</text>
</comment>